<organism evidence="1 2">
    <name type="scientific">Hypoxylon rubiginosum</name>
    <dbReference type="NCBI Taxonomy" id="110542"/>
    <lineage>
        <taxon>Eukaryota</taxon>
        <taxon>Fungi</taxon>
        <taxon>Dikarya</taxon>
        <taxon>Ascomycota</taxon>
        <taxon>Pezizomycotina</taxon>
        <taxon>Sordariomycetes</taxon>
        <taxon>Xylariomycetidae</taxon>
        <taxon>Xylariales</taxon>
        <taxon>Hypoxylaceae</taxon>
        <taxon>Hypoxylon</taxon>
    </lineage>
</organism>
<dbReference type="Proteomes" id="UP001497700">
    <property type="component" value="Unassembled WGS sequence"/>
</dbReference>
<evidence type="ECO:0000313" key="2">
    <source>
        <dbReference type="Proteomes" id="UP001497700"/>
    </source>
</evidence>
<evidence type="ECO:0000313" key="1">
    <source>
        <dbReference type="EMBL" id="KAI4865250.1"/>
    </source>
</evidence>
<dbReference type="EMBL" id="MU393474">
    <property type="protein sequence ID" value="KAI4865250.1"/>
    <property type="molecule type" value="Genomic_DNA"/>
</dbReference>
<comment type="caution">
    <text evidence="1">The sequence shown here is derived from an EMBL/GenBank/DDBJ whole genome shotgun (WGS) entry which is preliminary data.</text>
</comment>
<gene>
    <name evidence="1" type="ORF">F4820DRAFT_420794</name>
</gene>
<sequence length="137" mass="15062">MNRNNSSSILDRHNRAIAQILKRFSNMVMAATEALPQTGNIIEHASINRMMMETECAGLIAEIEALLAINREIKALWIRGPLQQPGEDAARQAAMDRQAQTVAQLSDRVRAMRDESIAKHAAASTSASVDHNNNNTV</sequence>
<name>A0ACB9Z2M7_9PEZI</name>
<reference evidence="1 2" key="1">
    <citation type="journal article" date="2022" name="New Phytol.">
        <title>Ecological generalism drives hyperdiversity of secondary metabolite gene clusters in xylarialean endophytes.</title>
        <authorList>
            <person name="Franco M.E.E."/>
            <person name="Wisecaver J.H."/>
            <person name="Arnold A.E."/>
            <person name="Ju Y.M."/>
            <person name="Slot J.C."/>
            <person name="Ahrendt S."/>
            <person name="Moore L.P."/>
            <person name="Eastman K.E."/>
            <person name="Scott K."/>
            <person name="Konkel Z."/>
            <person name="Mondo S.J."/>
            <person name="Kuo A."/>
            <person name="Hayes R.D."/>
            <person name="Haridas S."/>
            <person name="Andreopoulos B."/>
            <person name="Riley R."/>
            <person name="LaButti K."/>
            <person name="Pangilinan J."/>
            <person name="Lipzen A."/>
            <person name="Amirebrahimi M."/>
            <person name="Yan J."/>
            <person name="Adam C."/>
            <person name="Keymanesh K."/>
            <person name="Ng V."/>
            <person name="Louie K."/>
            <person name="Northen T."/>
            <person name="Drula E."/>
            <person name="Henrissat B."/>
            <person name="Hsieh H.M."/>
            <person name="Youens-Clark K."/>
            <person name="Lutzoni F."/>
            <person name="Miadlikowska J."/>
            <person name="Eastwood D.C."/>
            <person name="Hamelin R.C."/>
            <person name="Grigoriev I.V."/>
            <person name="U'Ren J.M."/>
        </authorList>
    </citation>
    <scope>NUCLEOTIDE SEQUENCE [LARGE SCALE GENOMIC DNA]</scope>
    <source>
        <strain evidence="1 2">CBS 119005</strain>
    </source>
</reference>
<proteinExistence type="predicted"/>
<accession>A0ACB9Z2M7</accession>
<protein>
    <submittedName>
        <fullName evidence="1">Uncharacterized protein</fullName>
    </submittedName>
</protein>
<keyword evidence="2" id="KW-1185">Reference proteome</keyword>